<reference evidence="10 11" key="1">
    <citation type="submission" date="2024-08" db="EMBL/GenBank/DDBJ databases">
        <authorList>
            <person name="Ishaq N."/>
        </authorList>
    </citation>
    <scope>NUCLEOTIDE SEQUENCE [LARGE SCALE GENOMIC DNA]</scope>
    <source>
        <strain evidence="10 11">JCM 30400</strain>
    </source>
</reference>
<keyword evidence="11" id="KW-1185">Reference proteome</keyword>
<keyword evidence="5" id="KW-0560">Oxidoreductase</keyword>
<proteinExistence type="predicted"/>
<dbReference type="RefSeq" id="WP_371843079.1">
    <property type="nucleotide sequence ID" value="NZ_JBGMEL010000005.1"/>
</dbReference>
<name>A0ABV4NLN4_9GAMM</name>
<dbReference type="InterPro" id="IPR017900">
    <property type="entry name" value="4Fe4S_Fe_S_CS"/>
</dbReference>
<dbReference type="InterPro" id="IPR036318">
    <property type="entry name" value="FAD-bd_PCMH-like_sf"/>
</dbReference>
<gene>
    <name evidence="10" type="ORF">ACCI51_06935</name>
</gene>
<comment type="cofactor">
    <cofactor evidence="1">
        <name>FAD</name>
        <dbReference type="ChEBI" id="CHEBI:57692"/>
    </cofactor>
</comment>
<dbReference type="InterPro" id="IPR006094">
    <property type="entry name" value="Oxid_FAD_bind_N"/>
</dbReference>
<dbReference type="PANTHER" id="PTHR11748:SF119">
    <property type="entry name" value="D-2-HYDROXYGLUTARATE DEHYDROGENASE"/>
    <property type="match status" value="1"/>
</dbReference>
<keyword evidence="3" id="KW-0479">Metal-binding</keyword>
<feature type="domain" description="FAD-binding PCMH-type" evidence="9">
    <location>
        <begin position="48"/>
        <end position="279"/>
    </location>
</feature>
<evidence type="ECO:0000256" key="6">
    <source>
        <dbReference type="ARBA" id="ARBA00023004"/>
    </source>
</evidence>
<keyword evidence="7" id="KW-0411">Iron-sulfur</keyword>
<dbReference type="EMBL" id="JBGMEL010000005">
    <property type="protein sequence ID" value="MFA0790275.1"/>
    <property type="molecule type" value="Genomic_DNA"/>
</dbReference>
<feature type="domain" description="4Fe-4S ferredoxin-type" evidence="8">
    <location>
        <begin position="656"/>
        <end position="689"/>
    </location>
</feature>
<dbReference type="Pfam" id="PF01565">
    <property type="entry name" value="FAD_binding_4"/>
    <property type="match status" value="1"/>
</dbReference>
<dbReference type="SUPFAM" id="SSF46548">
    <property type="entry name" value="alpha-helical ferredoxin"/>
    <property type="match status" value="1"/>
</dbReference>
<dbReference type="Gene3D" id="3.30.465.10">
    <property type="match status" value="1"/>
</dbReference>
<dbReference type="InterPro" id="IPR016166">
    <property type="entry name" value="FAD-bd_PCMH"/>
</dbReference>
<dbReference type="InterPro" id="IPR016164">
    <property type="entry name" value="FAD-linked_Oxase-like_C"/>
</dbReference>
<dbReference type="PROSITE" id="PS51379">
    <property type="entry name" value="4FE4S_FER_2"/>
    <property type="match status" value="1"/>
</dbReference>
<evidence type="ECO:0000259" key="8">
    <source>
        <dbReference type="PROSITE" id="PS51379"/>
    </source>
</evidence>
<evidence type="ECO:0000256" key="1">
    <source>
        <dbReference type="ARBA" id="ARBA00001974"/>
    </source>
</evidence>
<keyword evidence="6" id="KW-0408">Iron</keyword>
<dbReference type="Pfam" id="PF02913">
    <property type="entry name" value="FAD-oxidase_C"/>
    <property type="match status" value="1"/>
</dbReference>
<organism evidence="10 11">
    <name type="scientific">Microbulbifer echini</name>
    <dbReference type="NCBI Taxonomy" id="1529067"/>
    <lineage>
        <taxon>Bacteria</taxon>
        <taxon>Pseudomonadati</taxon>
        <taxon>Pseudomonadota</taxon>
        <taxon>Gammaproteobacteria</taxon>
        <taxon>Cellvibrionales</taxon>
        <taxon>Microbulbiferaceae</taxon>
        <taxon>Microbulbifer</taxon>
    </lineage>
</organism>
<accession>A0ABV4NLN4</accession>
<evidence type="ECO:0000256" key="5">
    <source>
        <dbReference type="ARBA" id="ARBA00023002"/>
    </source>
</evidence>
<dbReference type="PROSITE" id="PS00198">
    <property type="entry name" value="4FE4S_FER_1"/>
    <property type="match status" value="1"/>
</dbReference>
<evidence type="ECO:0000256" key="7">
    <source>
        <dbReference type="ARBA" id="ARBA00023014"/>
    </source>
</evidence>
<evidence type="ECO:0000259" key="9">
    <source>
        <dbReference type="PROSITE" id="PS51387"/>
    </source>
</evidence>
<evidence type="ECO:0000256" key="3">
    <source>
        <dbReference type="ARBA" id="ARBA00022723"/>
    </source>
</evidence>
<keyword evidence="2" id="KW-0285">Flavoprotein</keyword>
<evidence type="ECO:0000313" key="11">
    <source>
        <dbReference type="Proteomes" id="UP001569414"/>
    </source>
</evidence>
<sequence length="1012" mass="112749">MIPALREVDEVQALYLQFLQELADAGFRGETTPSYASRTVLATDNSIYQVLPQAVVYPRNNRDLQLLAELAQREEFRSVVLSPRGGGTGTNGQSLTDGLVVDISRHMNQILEINAAERWVRVQAGVVKDQLNAALKPHGLFFAPELSTSNRATIGGMINTDASGQGSCVYGKTRDHVLELNTVLLGGKLWRSSAIEETQLQDICTGDSRVAEVHKTCDLVAREKAELIEQKFPKLNRCLTGYDLAHIRQGEHFNLNSVLCGSEGTLGFIAEAKLSLLPIPKCVALINLKYDHFQDALRDAKDLMLAGPMSIETVDSKVLQLAMEDIVWHSVSEFFPAEDRPVKGINLVEYAADSAEELECALEKFIAHIEATIGQPGKSFGYSIARGHAEVNRIWAMRKRAVGLLGNALGEKRPIPFVEDTAVPPENLADFIAEFRAVLDEANLDYGMFGHVDAGVLHVRPAIDMKDPQQAAQIRPITDRVVALTQKYNGLLWGEHGKGVRSEYAPEFFGELYPELQKIKAAFDPYNQLNPGKIATPSDNVSLLKIDAVTTRGEHDRQIPAQVWEGYEEGVHCNGNGACFNWNPDDAMCPSYKATRNRIHSPKGRASLMREWLRLLSKHEVDAVASAQKYRERSFFVGLPKRLVNTLAKTRGEYDFNHEVNEAMQGCLACKSCVGQCPIRVDVPEFRSKFFELYYSRYLRPLKDYAVGGLEFLMPHLAKLPQLYNWPLKLKPVSFLMERIFGMVDSPLLSRKTLQASVRELGVPTASQACLETLGPSQRSRAVIIVQDAFTSYFDAEVVADILRLLKQLDFVPILAPYRANGKPLHVHGFLRQFQRVAEGNSEMLNTLADSGIPLVGIDPSMTLTYRSEYKKLLGERAPKVQLLQEWLAQQQEHLQQQRARVRPGSFQLLPHCSEQTNATASLKDWQKVFSALGLELQNESLGCCGMAGTYGHEAAHKETSRVIFQQSWAPKLNGSEHNQFATGYSCRCQANRFAGVNLRHPLQGLLAQLDN</sequence>
<keyword evidence="4" id="KW-0274">FAD</keyword>
<evidence type="ECO:0000313" key="10">
    <source>
        <dbReference type="EMBL" id="MFA0790275.1"/>
    </source>
</evidence>
<evidence type="ECO:0000256" key="2">
    <source>
        <dbReference type="ARBA" id="ARBA00022630"/>
    </source>
</evidence>
<evidence type="ECO:0000256" key="4">
    <source>
        <dbReference type="ARBA" id="ARBA00022827"/>
    </source>
</evidence>
<dbReference type="Gene3D" id="3.30.70.2740">
    <property type="match status" value="1"/>
</dbReference>
<dbReference type="InterPro" id="IPR017896">
    <property type="entry name" value="4Fe4S_Fe-S-bd"/>
</dbReference>
<dbReference type="InterPro" id="IPR004113">
    <property type="entry name" value="FAD-bd_oxidored_4_C"/>
</dbReference>
<dbReference type="PROSITE" id="PS51387">
    <property type="entry name" value="FAD_PCMH"/>
    <property type="match status" value="1"/>
</dbReference>
<protein>
    <submittedName>
        <fullName evidence="10">FAD-binding and (Fe-S)-binding domain-containing protein</fullName>
    </submittedName>
</protein>
<dbReference type="SUPFAM" id="SSF55103">
    <property type="entry name" value="FAD-linked oxidases, C-terminal domain"/>
    <property type="match status" value="1"/>
</dbReference>
<dbReference type="Proteomes" id="UP001569414">
    <property type="component" value="Unassembled WGS sequence"/>
</dbReference>
<dbReference type="SUPFAM" id="SSF56176">
    <property type="entry name" value="FAD-binding/transporter-associated domain-like"/>
    <property type="match status" value="1"/>
</dbReference>
<dbReference type="PANTHER" id="PTHR11748">
    <property type="entry name" value="D-LACTATE DEHYDROGENASE"/>
    <property type="match status" value="1"/>
</dbReference>
<comment type="caution">
    <text evidence="10">The sequence shown here is derived from an EMBL/GenBank/DDBJ whole genome shotgun (WGS) entry which is preliminary data.</text>
</comment>
<dbReference type="InterPro" id="IPR016169">
    <property type="entry name" value="FAD-bd_PCMH_sub2"/>
</dbReference>